<dbReference type="SUPFAM" id="SSF103473">
    <property type="entry name" value="MFS general substrate transporter"/>
    <property type="match status" value="1"/>
</dbReference>
<feature type="transmembrane region" description="Helical" evidence="6">
    <location>
        <begin position="172"/>
        <end position="195"/>
    </location>
</feature>
<comment type="caution">
    <text evidence="8">The sequence shown here is derived from an EMBL/GenBank/DDBJ whole genome shotgun (WGS) entry which is preliminary data.</text>
</comment>
<feature type="transmembrane region" description="Helical" evidence="6">
    <location>
        <begin position="271"/>
        <end position="290"/>
    </location>
</feature>
<dbReference type="Proteomes" id="UP000321386">
    <property type="component" value="Unassembled WGS sequence"/>
</dbReference>
<evidence type="ECO:0000256" key="2">
    <source>
        <dbReference type="ARBA" id="ARBA00022692"/>
    </source>
</evidence>
<evidence type="ECO:0000256" key="4">
    <source>
        <dbReference type="ARBA" id="ARBA00023136"/>
    </source>
</evidence>
<dbReference type="PROSITE" id="PS50850">
    <property type="entry name" value="MFS"/>
    <property type="match status" value="1"/>
</dbReference>
<evidence type="ECO:0000256" key="1">
    <source>
        <dbReference type="ARBA" id="ARBA00004651"/>
    </source>
</evidence>
<dbReference type="PANTHER" id="PTHR23523:SF2">
    <property type="entry name" value="2-NITROIMIDAZOLE TRANSPORTER"/>
    <property type="match status" value="1"/>
</dbReference>
<evidence type="ECO:0000256" key="3">
    <source>
        <dbReference type="ARBA" id="ARBA00022989"/>
    </source>
</evidence>
<keyword evidence="4 6" id="KW-0472">Membrane</keyword>
<feature type="transmembrane region" description="Helical" evidence="6">
    <location>
        <begin position="137"/>
        <end position="160"/>
    </location>
</feature>
<proteinExistence type="predicted"/>
<dbReference type="GO" id="GO:0005886">
    <property type="term" value="C:plasma membrane"/>
    <property type="evidence" value="ECO:0007669"/>
    <property type="project" value="UniProtKB-SubCell"/>
</dbReference>
<sequence length="443" mass="45563">MTRPAPEVAPWRGRLVVLAGIVLVGLNLRIAVAAVSPILDVMRADVALTSAQIGLLGTIPVLSFALFGSLATPVARHLGLEPTMVVALVLSAAGEVLRAGATTAPAFLAWSMLALAGMGMGNVLLPPLVKRYFPDRIGPVTAAYSVCLSVSTAVPPLVALPLAQAAGWRWSVGVWAAVGLAAAVPWVVVIVRSVAARAHLRELVRRSSGPAVSVLAQPGGGGAMRLVWRSPLAWAMAVTFAMNSLGTYTVFAWLPEMLADAGLGTDAGGRWLALFAILGLPASLVAPVLTARMRSPFPLVVGFVACWAVGYAGLLLAPAHGTAVWMVLLGIGPSTFPILLALIGLRTATPALAVVLSGMVQGVGYAIAALGPIGVGLLYDATGSWDAPLLVLLGLLVVLLVAAWRACRPQVLGEQAGEPVDERAGEQVREPVREQVGGPDGAP</sequence>
<reference evidence="8 9" key="1">
    <citation type="submission" date="2019-07" db="EMBL/GenBank/DDBJ databases">
        <title>Whole genome shotgun sequence of Cellulomonas persica NBRC 101101.</title>
        <authorList>
            <person name="Hosoyama A."/>
            <person name="Uohara A."/>
            <person name="Ohji S."/>
            <person name="Ichikawa N."/>
        </authorList>
    </citation>
    <scope>NUCLEOTIDE SEQUENCE [LARGE SCALE GENOMIC DNA]</scope>
    <source>
        <strain evidence="8 9">NBRC 101101</strain>
    </source>
</reference>
<name>A0A510UWQ9_9CELL</name>
<dbReference type="RefSeq" id="WP_222592889.1">
    <property type="nucleotide sequence ID" value="NZ_BJUA01000007.1"/>
</dbReference>
<feature type="transmembrane region" description="Helical" evidence="6">
    <location>
        <begin position="49"/>
        <end position="71"/>
    </location>
</feature>
<dbReference type="GO" id="GO:0022857">
    <property type="term" value="F:transmembrane transporter activity"/>
    <property type="evidence" value="ECO:0007669"/>
    <property type="project" value="InterPro"/>
</dbReference>
<feature type="transmembrane region" description="Helical" evidence="6">
    <location>
        <begin position="323"/>
        <end position="345"/>
    </location>
</feature>
<evidence type="ECO:0000259" key="7">
    <source>
        <dbReference type="PROSITE" id="PS50850"/>
    </source>
</evidence>
<dbReference type="AlphaFoldDB" id="A0A510UWQ9"/>
<organism evidence="8 9">
    <name type="scientific">Cellulomonas persica</name>
    <dbReference type="NCBI Taxonomy" id="76861"/>
    <lineage>
        <taxon>Bacteria</taxon>
        <taxon>Bacillati</taxon>
        <taxon>Actinomycetota</taxon>
        <taxon>Actinomycetes</taxon>
        <taxon>Micrococcales</taxon>
        <taxon>Cellulomonadaceae</taxon>
        <taxon>Cellulomonas</taxon>
    </lineage>
</organism>
<feature type="transmembrane region" description="Helical" evidence="6">
    <location>
        <begin position="232"/>
        <end position="251"/>
    </location>
</feature>
<feature type="domain" description="Major facilitator superfamily (MFS) profile" evidence="7">
    <location>
        <begin position="13"/>
        <end position="411"/>
    </location>
</feature>
<feature type="transmembrane region" description="Helical" evidence="6">
    <location>
        <begin position="297"/>
        <end position="317"/>
    </location>
</feature>
<evidence type="ECO:0000256" key="6">
    <source>
        <dbReference type="SAM" id="Phobius"/>
    </source>
</evidence>
<feature type="transmembrane region" description="Helical" evidence="6">
    <location>
        <begin position="352"/>
        <end position="379"/>
    </location>
</feature>
<evidence type="ECO:0000313" key="8">
    <source>
        <dbReference type="EMBL" id="GEK17941.1"/>
    </source>
</evidence>
<feature type="region of interest" description="Disordered" evidence="5">
    <location>
        <begin position="416"/>
        <end position="443"/>
    </location>
</feature>
<dbReference type="InterPro" id="IPR011701">
    <property type="entry name" value="MFS"/>
</dbReference>
<keyword evidence="2 6" id="KW-0812">Transmembrane</keyword>
<keyword evidence="9" id="KW-1185">Reference proteome</keyword>
<dbReference type="Pfam" id="PF07690">
    <property type="entry name" value="MFS_1"/>
    <property type="match status" value="1"/>
</dbReference>
<accession>A0A510UWQ9</accession>
<keyword evidence="3 6" id="KW-1133">Transmembrane helix</keyword>
<protein>
    <submittedName>
        <fullName evidence="8">Putative MFS transporter</fullName>
    </submittedName>
</protein>
<gene>
    <name evidence="8" type="ORF">CPE01_16740</name>
</gene>
<evidence type="ECO:0000256" key="5">
    <source>
        <dbReference type="SAM" id="MobiDB-lite"/>
    </source>
</evidence>
<feature type="transmembrane region" description="Helical" evidence="6">
    <location>
        <begin position="385"/>
        <end position="404"/>
    </location>
</feature>
<dbReference type="EMBL" id="BJUA01000007">
    <property type="protein sequence ID" value="GEK17941.1"/>
    <property type="molecule type" value="Genomic_DNA"/>
</dbReference>
<feature type="compositionally biased region" description="Basic and acidic residues" evidence="5">
    <location>
        <begin position="420"/>
        <end position="433"/>
    </location>
</feature>
<dbReference type="InterPro" id="IPR036259">
    <property type="entry name" value="MFS_trans_sf"/>
</dbReference>
<feature type="transmembrane region" description="Helical" evidence="6">
    <location>
        <begin position="107"/>
        <end position="125"/>
    </location>
</feature>
<dbReference type="InterPro" id="IPR052524">
    <property type="entry name" value="MFS_Cyanate_Porter"/>
</dbReference>
<dbReference type="Gene3D" id="1.20.1250.20">
    <property type="entry name" value="MFS general substrate transporter like domains"/>
    <property type="match status" value="1"/>
</dbReference>
<dbReference type="InterPro" id="IPR020846">
    <property type="entry name" value="MFS_dom"/>
</dbReference>
<dbReference type="PANTHER" id="PTHR23523">
    <property type="match status" value="1"/>
</dbReference>
<evidence type="ECO:0000313" key="9">
    <source>
        <dbReference type="Proteomes" id="UP000321386"/>
    </source>
</evidence>
<comment type="subcellular location">
    <subcellularLocation>
        <location evidence="1">Cell membrane</location>
        <topology evidence="1">Multi-pass membrane protein</topology>
    </subcellularLocation>
</comment>